<dbReference type="AlphaFoldDB" id="J9ENV0"/>
<sequence length="115" mass="12983">MLSVSDQLFHLQILDAAIQYGDSIALTHLRTDENLTFNQLRDKSYNFANNLKLLGARKGDIVIVCLENCYQYAIIFLGSALIDELEKALKITNAKYLIVSSHNYHIAISFATQCE</sequence>
<evidence type="ECO:0000259" key="1">
    <source>
        <dbReference type="Pfam" id="PF00501"/>
    </source>
</evidence>
<dbReference type="SUPFAM" id="SSF56801">
    <property type="entry name" value="Acetyl-CoA synthetase-like"/>
    <property type="match status" value="1"/>
</dbReference>
<dbReference type="Gene3D" id="3.40.50.12780">
    <property type="entry name" value="N-terminal domain of ligase-like"/>
    <property type="match status" value="1"/>
</dbReference>
<evidence type="ECO:0000313" key="3">
    <source>
        <dbReference type="Proteomes" id="UP000004810"/>
    </source>
</evidence>
<dbReference type="Proteomes" id="UP000004810">
    <property type="component" value="Unassembled WGS sequence"/>
</dbReference>
<name>J9ENV0_WUCBA</name>
<evidence type="ECO:0000313" key="2">
    <source>
        <dbReference type="EMBL" id="EJW84176.1"/>
    </source>
</evidence>
<feature type="domain" description="AMP-dependent synthetase/ligase" evidence="1">
    <location>
        <begin position="17"/>
        <end position="81"/>
    </location>
</feature>
<protein>
    <recommendedName>
        <fullName evidence="1">AMP-dependent synthetase/ligase domain-containing protein</fullName>
    </recommendedName>
</protein>
<proteinExistence type="predicted"/>
<dbReference type="EMBL" id="ADBV01001766">
    <property type="protein sequence ID" value="EJW84176.1"/>
    <property type="molecule type" value="Genomic_DNA"/>
</dbReference>
<feature type="non-terminal residue" evidence="2">
    <location>
        <position position="115"/>
    </location>
</feature>
<gene>
    <name evidence="2" type="ORF">WUBG_04915</name>
</gene>
<comment type="caution">
    <text evidence="2">The sequence shown here is derived from an EMBL/GenBank/DDBJ whole genome shotgun (WGS) entry which is preliminary data.</text>
</comment>
<accession>J9ENV0</accession>
<dbReference type="Pfam" id="PF00501">
    <property type="entry name" value="AMP-binding"/>
    <property type="match status" value="1"/>
</dbReference>
<reference evidence="3" key="1">
    <citation type="submission" date="2012-08" db="EMBL/GenBank/DDBJ databases">
        <title>The Genome Sequence of Wuchereria bancrofti.</title>
        <authorList>
            <person name="Nutman T.B."/>
            <person name="Fink D.L."/>
            <person name="Russ C."/>
            <person name="Young S."/>
            <person name="Zeng Q."/>
            <person name="Koehrsen M."/>
            <person name="Alvarado L."/>
            <person name="Berlin A."/>
            <person name="Chapman S.B."/>
            <person name="Chen Z."/>
            <person name="Freedman E."/>
            <person name="Gellesch M."/>
            <person name="Goldberg J."/>
            <person name="Griggs A."/>
            <person name="Gujja S."/>
            <person name="Heilman E.R."/>
            <person name="Heiman D."/>
            <person name="Hepburn T."/>
            <person name="Howarth C."/>
            <person name="Jen D."/>
            <person name="Larson L."/>
            <person name="Lewis B."/>
            <person name="Mehta T."/>
            <person name="Park D."/>
            <person name="Pearson M."/>
            <person name="Roberts A."/>
            <person name="Saif S."/>
            <person name="Shea T."/>
            <person name="Shenoy N."/>
            <person name="Sisk P."/>
            <person name="Stolte C."/>
            <person name="Sykes S."/>
            <person name="Walk T."/>
            <person name="White J."/>
            <person name="Yandava C."/>
            <person name="Haas B."/>
            <person name="Henn M.R."/>
            <person name="Nusbaum C."/>
            <person name="Birren B."/>
        </authorList>
    </citation>
    <scope>NUCLEOTIDE SEQUENCE [LARGE SCALE GENOMIC DNA]</scope>
    <source>
        <strain evidence="3">NA</strain>
    </source>
</reference>
<dbReference type="InterPro" id="IPR042099">
    <property type="entry name" value="ANL_N_sf"/>
</dbReference>
<dbReference type="InterPro" id="IPR000873">
    <property type="entry name" value="AMP-dep_synth/lig_dom"/>
</dbReference>
<organism evidence="2 3">
    <name type="scientific">Wuchereria bancrofti</name>
    <dbReference type="NCBI Taxonomy" id="6293"/>
    <lineage>
        <taxon>Eukaryota</taxon>
        <taxon>Metazoa</taxon>
        <taxon>Ecdysozoa</taxon>
        <taxon>Nematoda</taxon>
        <taxon>Chromadorea</taxon>
        <taxon>Rhabditida</taxon>
        <taxon>Spirurina</taxon>
        <taxon>Spiruromorpha</taxon>
        <taxon>Filarioidea</taxon>
        <taxon>Onchocercidae</taxon>
        <taxon>Wuchereria</taxon>
    </lineage>
</organism>